<evidence type="ECO:0000313" key="2">
    <source>
        <dbReference type="Proteomes" id="UP000278807"/>
    </source>
</evidence>
<organism evidence="3">
    <name type="scientific">Rodentolepis nana</name>
    <name type="common">Dwarf tapeworm</name>
    <name type="synonym">Hymenolepis nana</name>
    <dbReference type="NCBI Taxonomy" id="102285"/>
    <lineage>
        <taxon>Eukaryota</taxon>
        <taxon>Metazoa</taxon>
        <taxon>Spiralia</taxon>
        <taxon>Lophotrochozoa</taxon>
        <taxon>Platyhelminthes</taxon>
        <taxon>Cestoda</taxon>
        <taxon>Eucestoda</taxon>
        <taxon>Cyclophyllidea</taxon>
        <taxon>Hymenolepididae</taxon>
        <taxon>Rodentolepis</taxon>
    </lineage>
</organism>
<proteinExistence type="predicted"/>
<dbReference type="Proteomes" id="UP000278807">
    <property type="component" value="Unassembled WGS sequence"/>
</dbReference>
<dbReference type="EMBL" id="UZAE01007238">
    <property type="protein sequence ID" value="VDO02356.1"/>
    <property type="molecule type" value="Genomic_DNA"/>
</dbReference>
<name>A0A0R3THF9_RODNA</name>
<sequence>MMVSMGKSFARLNFSGRIVPQHSYIFHPRQVLNQSRCIYGAQSSVFCQEFLHEQSSNRHSEQSGSLESESVIVIVTSVEDAVYVSYREVQVGQADGQQLVELLPLPKEDIERLEARLQSVEEEK</sequence>
<dbReference type="AlphaFoldDB" id="A0A0R3THF9"/>
<evidence type="ECO:0000313" key="3">
    <source>
        <dbReference type="WBParaSite" id="HNAJ_0000650001-mRNA-1"/>
    </source>
</evidence>
<reference evidence="3" key="1">
    <citation type="submission" date="2017-02" db="UniProtKB">
        <authorList>
            <consortium name="WormBaseParasite"/>
        </authorList>
    </citation>
    <scope>IDENTIFICATION</scope>
</reference>
<gene>
    <name evidence="1" type="ORF">HNAJ_LOCUS6496</name>
</gene>
<evidence type="ECO:0000313" key="1">
    <source>
        <dbReference type="EMBL" id="VDO02356.1"/>
    </source>
</evidence>
<keyword evidence="2" id="KW-1185">Reference proteome</keyword>
<dbReference type="WBParaSite" id="HNAJ_0000650001-mRNA-1">
    <property type="protein sequence ID" value="HNAJ_0000650001-mRNA-1"/>
    <property type="gene ID" value="HNAJ_0000650001"/>
</dbReference>
<reference evidence="1 2" key="2">
    <citation type="submission" date="2018-11" db="EMBL/GenBank/DDBJ databases">
        <authorList>
            <consortium name="Pathogen Informatics"/>
        </authorList>
    </citation>
    <scope>NUCLEOTIDE SEQUENCE [LARGE SCALE GENOMIC DNA]</scope>
</reference>
<protein>
    <submittedName>
        <fullName evidence="1 3">Uncharacterized protein</fullName>
    </submittedName>
</protein>
<accession>A0A0R3THF9</accession>